<keyword evidence="2 9" id="KW-1003">Cell membrane</keyword>
<feature type="transmembrane region" description="Helical" evidence="9">
    <location>
        <begin position="176"/>
        <end position="194"/>
    </location>
</feature>
<evidence type="ECO:0000313" key="11">
    <source>
        <dbReference type="Proteomes" id="UP001515100"/>
    </source>
</evidence>
<organism evidence="10 11">
    <name type="scientific">Aeromicrobium fastidiosum</name>
    <dbReference type="NCBI Taxonomy" id="52699"/>
    <lineage>
        <taxon>Bacteria</taxon>
        <taxon>Bacillati</taxon>
        <taxon>Actinomycetota</taxon>
        <taxon>Actinomycetes</taxon>
        <taxon>Propionibacteriales</taxon>
        <taxon>Nocardioidaceae</taxon>
        <taxon>Aeromicrobium</taxon>
    </lineage>
</organism>
<dbReference type="EMBL" id="SDPP02000005">
    <property type="protein sequence ID" value="KAA1373787.1"/>
    <property type="molecule type" value="Genomic_DNA"/>
</dbReference>
<keyword evidence="4 9" id="KW-0812">Transmembrane</keyword>
<dbReference type="GO" id="GO:0005886">
    <property type="term" value="C:plasma membrane"/>
    <property type="evidence" value="ECO:0007669"/>
    <property type="project" value="UniProtKB-SubCell"/>
</dbReference>
<comment type="similarity">
    <text evidence="9">Belongs to the KdpA family.</text>
</comment>
<feature type="transmembrane region" description="Helical" evidence="9">
    <location>
        <begin position="66"/>
        <end position="87"/>
    </location>
</feature>
<reference evidence="10" key="1">
    <citation type="submission" date="2019-09" db="EMBL/GenBank/DDBJ databases">
        <authorList>
            <person name="Li J."/>
        </authorList>
    </citation>
    <scope>NUCLEOTIDE SEQUENCE [LARGE SCALE GENOMIC DNA]</scope>
    <source>
        <strain evidence="10">NRBC 14897</strain>
    </source>
</reference>
<dbReference type="NCBIfam" id="TIGR00680">
    <property type="entry name" value="kdpA"/>
    <property type="match status" value="1"/>
</dbReference>
<feature type="transmembrane region" description="Helical" evidence="9">
    <location>
        <begin position="412"/>
        <end position="433"/>
    </location>
</feature>
<protein>
    <recommendedName>
        <fullName evidence="9">Potassium-transporting ATPase potassium-binding subunit</fullName>
    </recommendedName>
    <alternativeName>
        <fullName evidence="9">ATP phosphohydrolase [potassium-transporting] A chain</fullName>
    </alternativeName>
    <alternativeName>
        <fullName evidence="9">Potassium-binding and translocating subunit A</fullName>
    </alternativeName>
    <alternativeName>
        <fullName evidence="9">Potassium-translocating ATPase A chain</fullName>
    </alternativeName>
</protein>
<dbReference type="InterPro" id="IPR004623">
    <property type="entry name" value="KdpA"/>
</dbReference>
<evidence type="ECO:0000256" key="4">
    <source>
        <dbReference type="ARBA" id="ARBA00022692"/>
    </source>
</evidence>
<feature type="transmembrane region" description="Helical" evidence="9">
    <location>
        <begin position="137"/>
        <end position="155"/>
    </location>
</feature>
<comment type="subcellular location">
    <subcellularLocation>
        <location evidence="9">Cell membrane</location>
        <topology evidence="9">Multi-pass membrane protein</topology>
    </subcellularLocation>
</comment>
<comment type="function">
    <text evidence="9">Part of the high-affinity ATP-driven potassium transport (or Kdp) system, which catalyzes the hydrolysis of ATP coupled with the electrogenic transport of potassium into the cytoplasm. This subunit binds the extracellular potassium ions and delivers the ions to the membrane domain of KdpB through an intramembrane tunnel.</text>
</comment>
<dbReference type="GO" id="GO:0030955">
    <property type="term" value="F:potassium ion binding"/>
    <property type="evidence" value="ECO:0007669"/>
    <property type="project" value="UniProtKB-UniRule"/>
</dbReference>
<evidence type="ECO:0000256" key="2">
    <source>
        <dbReference type="ARBA" id="ARBA00022475"/>
    </source>
</evidence>
<proteinExistence type="inferred from homology"/>
<keyword evidence="1 9" id="KW-0813">Transport</keyword>
<keyword evidence="11" id="KW-1185">Reference proteome</keyword>
<dbReference type="Pfam" id="PF03814">
    <property type="entry name" value="KdpA"/>
    <property type="match status" value="1"/>
</dbReference>
<dbReference type="GO" id="GO:0008556">
    <property type="term" value="F:P-type potassium transmembrane transporter activity"/>
    <property type="evidence" value="ECO:0007669"/>
    <property type="project" value="InterPro"/>
</dbReference>
<sequence length="553" mass="56837">MSGETSGLLTLATLVVLLAVVYVPFGDHMARTFTSTSHTRVEKRIYRLIGVDPDAAQTSRSYTLSVLGFSLVSIVLLFAILVGQRALPFDRGLPGMPWDMGLNTAVSFVTNTNWQSYGGESTLGFAAQAGGLAVQNFLSAAVGIAVAVALLRGFMRTRSDDLGNFWVDLVRGTLRILLPVAFVAAILLVSQGVIQNLADHTVNAVAGGTQVIPGGPVASQEAIKELGTNGGGFFNANSAHPFENPNPFSNLVEMFLILVIPISLTRTAGTMLGHRRQGLAILGAMTVMIGAALTVATWAEVGGHSQAARLAGGAMEGKETQFGTWASAMFGVFTTGTSTGAVNASHDSFTPAGGGTVLVNMMLGEVSPGGVGAGIYGILVMAILTVFIAGLMVGRTPEILGKKIGTKEMTYVALYTLSVPAIVLVGIGSAIALGGTPDAMGNPGGHGFSEVVYAFTSAANNNGSAFGGLTVTSHFFQLSLAAAMLLGRFVPIVLVLALAGSLARQGKVPTTAGTLPTHTPLFTGLLVGVILLITGLTFFPALALGPLAEALSS</sequence>
<dbReference type="HAMAP" id="MF_00275">
    <property type="entry name" value="KdpA"/>
    <property type="match status" value="1"/>
</dbReference>
<keyword evidence="7 9" id="KW-0406">Ion transport</keyword>
<accession>A0A641AKV5</accession>
<dbReference type="AlphaFoldDB" id="A0A641AKV5"/>
<evidence type="ECO:0000256" key="1">
    <source>
        <dbReference type="ARBA" id="ARBA00022448"/>
    </source>
</evidence>
<feature type="transmembrane region" description="Helical" evidence="9">
    <location>
        <begin position="279"/>
        <end position="299"/>
    </location>
</feature>
<dbReference type="OrthoDB" id="9763796at2"/>
<feature type="transmembrane region" description="Helical" evidence="9">
    <location>
        <begin position="248"/>
        <end position="267"/>
    </location>
</feature>
<dbReference type="PANTHER" id="PTHR30607">
    <property type="entry name" value="POTASSIUM-TRANSPORTING ATPASE A CHAIN"/>
    <property type="match status" value="1"/>
</dbReference>
<comment type="caution">
    <text evidence="10">The sequence shown here is derived from an EMBL/GenBank/DDBJ whole genome shotgun (WGS) entry which is preliminary data.</text>
</comment>
<feature type="transmembrane region" description="Helical" evidence="9">
    <location>
        <begin position="371"/>
        <end position="391"/>
    </location>
</feature>
<gene>
    <name evidence="9 10" type="primary">kdpA</name>
    <name evidence="10" type="ORF">ESP62_016530</name>
</gene>
<feature type="transmembrane region" description="Helical" evidence="9">
    <location>
        <begin position="475"/>
        <end position="500"/>
    </location>
</feature>
<evidence type="ECO:0000313" key="10">
    <source>
        <dbReference type="EMBL" id="KAA1373787.1"/>
    </source>
</evidence>
<keyword evidence="6 9" id="KW-1133">Transmembrane helix</keyword>
<evidence type="ECO:0000256" key="6">
    <source>
        <dbReference type="ARBA" id="ARBA00022989"/>
    </source>
</evidence>
<evidence type="ECO:0000256" key="8">
    <source>
        <dbReference type="ARBA" id="ARBA00023136"/>
    </source>
</evidence>
<evidence type="ECO:0000256" key="7">
    <source>
        <dbReference type="ARBA" id="ARBA00023065"/>
    </source>
</evidence>
<dbReference type="PANTHER" id="PTHR30607:SF2">
    <property type="entry name" value="POTASSIUM-TRANSPORTING ATPASE POTASSIUM-BINDING SUBUNIT"/>
    <property type="match status" value="1"/>
</dbReference>
<evidence type="ECO:0000256" key="3">
    <source>
        <dbReference type="ARBA" id="ARBA00022538"/>
    </source>
</evidence>
<feature type="transmembrane region" description="Helical" evidence="9">
    <location>
        <begin position="6"/>
        <end position="25"/>
    </location>
</feature>
<keyword evidence="8 9" id="KW-0472">Membrane</keyword>
<dbReference type="PIRSF" id="PIRSF001294">
    <property type="entry name" value="K_ATPaseA"/>
    <property type="match status" value="1"/>
</dbReference>
<keyword evidence="3 9" id="KW-0633">Potassium transport</keyword>
<comment type="subunit">
    <text evidence="9">The system is composed of three essential subunits: KdpA, KdpB and KdpC.</text>
</comment>
<name>A0A641AKV5_9ACTN</name>
<dbReference type="Proteomes" id="UP001515100">
    <property type="component" value="Unassembled WGS sequence"/>
</dbReference>
<evidence type="ECO:0000256" key="5">
    <source>
        <dbReference type="ARBA" id="ARBA00022958"/>
    </source>
</evidence>
<feature type="transmembrane region" description="Helical" evidence="9">
    <location>
        <begin position="521"/>
        <end position="543"/>
    </location>
</feature>
<keyword evidence="5 9" id="KW-0630">Potassium</keyword>
<evidence type="ECO:0000256" key="9">
    <source>
        <dbReference type="HAMAP-Rule" id="MF_00275"/>
    </source>
</evidence>